<keyword evidence="3" id="KW-0489">Methyltransferase</keyword>
<proteinExistence type="predicted"/>
<dbReference type="GO" id="GO:0008168">
    <property type="term" value="F:methyltransferase activity"/>
    <property type="evidence" value="ECO:0007669"/>
    <property type="project" value="UniProtKB-KW"/>
</dbReference>
<feature type="compositionally biased region" description="Basic residues" evidence="1">
    <location>
        <begin position="150"/>
        <end position="160"/>
    </location>
</feature>
<evidence type="ECO:0000313" key="3">
    <source>
        <dbReference type="EMBL" id="MBB5060247.1"/>
    </source>
</evidence>
<dbReference type="RefSeq" id="WP_246409896.1">
    <property type="nucleotide sequence ID" value="NZ_JACHIP010000011.1"/>
</dbReference>
<dbReference type="GO" id="GO:0032259">
    <property type="term" value="P:methylation"/>
    <property type="evidence" value="ECO:0007669"/>
    <property type="project" value="UniProtKB-KW"/>
</dbReference>
<accession>A0A7W7ZHY8</accession>
<dbReference type="CDD" id="cd06588">
    <property type="entry name" value="PhnB_like"/>
    <property type="match status" value="1"/>
</dbReference>
<dbReference type="PANTHER" id="PTHR33990">
    <property type="entry name" value="PROTEIN YJDN-RELATED"/>
    <property type="match status" value="1"/>
</dbReference>
<dbReference type="Proteomes" id="UP000540989">
    <property type="component" value="Unassembled WGS sequence"/>
</dbReference>
<sequence length="174" mass="19436">MSEKMVTCLWFDHGKAREAAEFYAVTFPDSHVGKISASPIDTPSGPEGQELIVEFTVCGRNFMGLNGGPKFVPNETVSFVILTDDQAETDRLWNAIVSNGGQESMCGWCKDRWGFSWQIHSARAAGGYDRPGSRCSQARDERDDDDAKDRHRRDRGRARKTVADHPAKDGEQLR</sequence>
<evidence type="ECO:0000256" key="1">
    <source>
        <dbReference type="SAM" id="MobiDB-lite"/>
    </source>
</evidence>
<feature type="compositionally biased region" description="Basic and acidic residues" evidence="1">
    <location>
        <begin position="137"/>
        <end position="149"/>
    </location>
</feature>
<feature type="region of interest" description="Disordered" evidence="1">
    <location>
        <begin position="125"/>
        <end position="174"/>
    </location>
</feature>
<dbReference type="PANTHER" id="PTHR33990:SF2">
    <property type="entry name" value="PHNB-LIKE DOMAIN-CONTAINING PROTEIN"/>
    <property type="match status" value="1"/>
</dbReference>
<protein>
    <submittedName>
        <fullName evidence="3">Putative 3-demethylubiquinone-9 3-methyltransferase (Glyoxalase superfamily)</fullName>
    </submittedName>
</protein>
<organism evidence="3 4">
    <name type="scientific">Granulicella aggregans</name>
    <dbReference type="NCBI Taxonomy" id="474949"/>
    <lineage>
        <taxon>Bacteria</taxon>
        <taxon>Pseudomonadati</taxon>
        <taxon>Acidobacteriota</taxon>
        <taxon>Terriglobia</taxon>
        <taxon>Terriglobales</taxon>
        <taxon>Acidobacteriaceae</taxon>
        <taxon>Granulicella</taxon>
    </lineage>
</organism>
<reference evidence="3 4" key="1">
    <citation type="submission" date="2020-08" db="EMBL/GenBank/DDBJ databases">
        <title>Genomic Encyclopedia of Type Strains, Phase IV (KMG-V): Genome sequencing to study the core and pangenomes of soil and plant-associated prokaryotes.</title>
        <authorList>
            <person name="Whitman W."/>
        </authorList>
    </citation>
    <scope>NUCLEOTIDE SEQUENCE [LARGE SCALE GENOMIC DNA]</scope>
    <source>
        <strain evidence="3 4">M8UP14</strain>
    </source>
</reference>
<name>A0A7W7ZHY8_9BACT</name>
<feature type="domain" description="PhnB-like" evidence="2">
    <location>
        <begin position="3"/>
        <end position="119"/>
    </location>
</feature>
<dbReference type="AlphaFoldDB" id="A0A7W7ZHY8"/>
<keyword evidence="3" id="KW-0830">Ubiquinone</keyword>
<evidence type="ECO:0000259" key="2">
    <source>
        <dbReference type="Pfam" id="PF06983"/>
    </source>
</evidence>
<keyword evidence="3" id="KW-0808">Transferase</keyword>
<dbReference type="Gene3D" id="3.10.180.10">
    <property type="entry name" value="2,3-Dihydroxybiphenyl 1,2-Dioxygenase, domain 1"/>
    <property type="match status" value="1"/>
</dbReference>
<dbReference type="SUPFAM" id="SSF54593">
    <property type="entry name" value="Glyoxalase/Bleomycin resistance protein/Dihydroxybiphenyl dioxygenase"/>
    <property type="match status" value="1"/>
</dbReference>
<keyword evidence="4" id="KW-1185">Reference proteome</keyword>
<dbReference type="InterPro" id="IPR029068">
    <property type="entry name" value="Glyas_Bleomycin-R_OHBP_Dase"/>
</dbReference>
<feature type="compositionally biased region" description="Basic and acidic residues" evidence="1">
    <location>
        <begin position="161"/>
        <end position="174"/>
    </location>
</feature>
<dbReference type="EMBL" id="JACHIP010000011">
    <property type="protein sequence ID" value="MBB5060247.1"/>
    <property type="molecule type" value="Genomic_DNA"/>
</dbReference>
<gene>
    <name evidence="3" type="ORF">HDF16_004983</name>
</gene>
<dbReference type="Pfam" id="PF06983">
    <property type="entry name" value="3-dmu-9_3-mt"/>
    <property type="match status" value="1"/>
</dbReference>
<comment type="caution">
    <text evidence="3">The sequence shown here is derived from an EMBL/GenBank/DDBJ whole genome shotgun (WGS) entry which is preliminary data.</text>
</comment>
<dbReference type="InterPro" id="IPR028973">
    <property type="entry name" value="PhnB-like"/>
</dbReference>
<evidence type="ECO:0000313" key="4">
    <source>
        <dbReference type="Proteomes" id="UP000540989"/>
    </source>
</evidence>